<gene>
    <name evidence="1" type="ORF">DN068_02120</name>
</gene>
<protein>
    <submittedName>
        <fullName evidence="1">Uncharacterized protein</fullName>
    </submittedName>
</protein>
<dbReference type="EMBL" id="QKTW01000003">
    <property type="protein sequence ID" value="PZF74398.1"/>
    <property type="molecule type" value="Genomic_DNA"/>
</dbReference>
<reference evidence="1 2" key="1">
    <citation type="submission" date="2018-06" db="EMBL/GenBank/DDBJ databases">
        <title>Mucibacter soli gen. nov., sp. nov., a new member of the family Chitinophagaceae producing mucin.</title>
        <authorList>
            <person name="Kim M.-K."/>
            <person name="Park S."/>
            <person name="Kim T.-S."/>
            <person name="Joung Y."/>
            <person name="Han J.-H."/>
            <person name="Kim S.B."/>
        </authorList>
    </citation>
    <scope>NUCLEOTIDE SEQUENCE [LARGE SCALE GENOMIC DNA]</scope>
    <source>
        <strain evidence="1 2">R1-15</strain>
    </source>
</reference>
<organism evidence="1 2">
    <name type="scientific">Taibaiella soli</name>
    <dbReference type="NCBI Taxonomy" id="1649169"/>
    <lineage>
        <taxon>Bacteria</taxon>
        <taxon>Pseudomonadati</taxon>
        <taxon>Bacteroidota</taxon>
        <taxon>Chitinophagia</taxon>
        <taxon>Chitinophagales</taxon>
        <taxon>Chitinophagaceae</taxon>
        <taxon>Taibaiella</taxon>
    </lineage>
</organism>
<sequence length="95" mass="10148">MKTVAGATRLQASAVLCAVSITGRGNTIFSSLKNIVAFVHVALRLSTQSNCNLTAIYTHVLFFDANEMLTSVKNDKAAAIRSGLIVHDQLPLMVS</sequence>
<proteinExistence type="predicted"/>
<evidence type="ECO:0000313" key="1">
    <source>
        <dbReference type="EMBL" id="PZF74398.1"/>
    </source>
</evidence>
<evidence type="ECO:0000313" key="2">
    <source>
        <dbReference type="Proteomes" id="UP000248745"/>
    </source>
</evidence>
<keyword evidence="2" id="KW-1185">Reference proteome</keyword>
<dbReference type="AlphaFoldDB" id="A0A2W2B2X1"/>
<accession>A0A2W2B2X1</accession>
<name>A0A2W2B2X1_9BACT</name>
<comment type="caution">
    <text evidence="1">The sequence shown here is derived from an EMBL/GenBank/DDBJ whole genome shotgun (WGS) entry which is preliminary data.</text>
</comment>
<dbReference type="Proteomes" id="UP000248745">
    <property type="component" value="Unassembled WGS sequence"/>
</dbReference>